<sequence>MANIPPHANIPPAVASVLKARWEADLKEASLCGNMLERLGFLLIGVPPQPLGGGAAASCYAGTTGHATAEGPDGRGARTLLSPPPP</sequence>
<feature type="region of interest" description="Disordered" evidence="1">
    <location>
        <begin position="62"/>
        <end position="86"/>
    </location>
</feature>
<evidence type="ECO:0000313" key="3">
    <source>
        <dbReference type="Proteomes" id="UP000612055"/>
    </source>
</evidence>
<evidence type="ECO:0000313" key="2">
    <source>
        <dbReference type="EMBL" id="KAG2486555.1"/>
    </source>
</evidence>
<evidence type="ECO:0000256" key="1">
    <source>
        <dbReference type="SAM" id="MobiDB-lite"/>
    </source>
</evidence>
<proteinExistence type="predicted"/>
<dbReference type="EMBL" id="JAEHOE010000111">
    <property type="protein sequence ID" value="KAG2486555.1"/>
    <property type="molecule type" value="Genomic_DNA"/>
</dbReference>
<accession>A0A835XN78</accession>
<comment type="caution">
    <text evidence="2">The sequence shown here is derived from an EMBL/GenBank/DDBJ whole genome shotgun (WGS) entry which is preliminary data.</text>
</comment>
<dbReference type="AlphaFoldDB" id="A0A835XN78"/>
<dbReference type="Proteomes" id="UP000612055">
    <property type="component" value="Unassembled WGS sequence"/>
</dbReference>
<reference evidence="2" key="1">
    <citation type="journal article" date="2020" name="bioRxiv">
        <title>Comparative genomics of Chlamydomonas.</title>
        <authorList>
            <person name="Craig R.J."/>
            <person name="Hasan A.R."/>
            <person name="Ness R.W."/>
            <person name="Keightley P.D."/>
        </authorList>
    </citation>
    <scope>NUCLEOTIDE SEQUENCE</scope>
    <source>
        <strain evidence="2">CCAP 11/70</strain>
    </source>
</reference>
<protein>
    <submittedName>
        <fullName evidence="2">Uncharacterized protein</fullName>
    </submittedName>
</protein>
<organism evidence="2 3">
    <name type="scientific">Edaphochlamys debaryana</name>
    <dbReference type="NCBI Taxonomy" id="47281"/>
    <lineage>
        <taxon>Eukaryota</taxon>
        <taxon>Viridiplantae</taxon>
        <taxon>Chlorophyta</taxon>
        <taxon>core chlorophytes</taxon>
        <taxon>Chlorophyceae</taxon>
        <taxon>CS clade</taxon>
        <taxon>Chlamydomonadales</taxon>
        <taxon>Chlamydomonadales incertae sedis</taxon>
        <taxon>Edaphochlamys</taxon>
    </lineage>
</organism>
<gene>
    <name evidence="2" type="ORF">HYH03_014856</name>
</gene>
<keyword evidence="3" id="KW-1185">Reference proteome</keyword>
<name>A0A835XN78_9CHLO</name>